<comment type="pathway">
    <text evidence="1 8">Bacterial outer membrane biogenesis; LPS core biosynthesis.</text>
</comment>
<keyword evidence="8" id="KW-1003">Cell membrane</keyword>
<dbReference type="GO" id="GO:0009245">
    <property type="term" value="P:lipid A biosynthetic process"/>
    <property type="evidence" value="ECO:0007669"/>
    <property type="project" value="TreeGrafter"/>
</dbReference>
<keyword evidence="4 8" id="KW-0808">Transferase</keyword>
<evidence type="ECO:0000256" key="5">
    <source>
        <dbReference type="ARBA" id="ARBA00031445"/>
    </source>
</evidence>
<dbReference type="InterPro" id="IPR007507">
    <property type="entry name" value="Glycos_transf_N"/>
</dbReference>
<dbReference type="InterPro" id="IPR038107">
    <property type="entry name" value="Glycos_transf_N_sf"/>
</dbReference>
<dbReference type="RefSeq" id="WP_155036828.1">
    <property type="nucleotide sequence ID" value="NZ_JAYMMG010000002.1"/>
</dbReference>
<keyword evidence="11" id="KW-1185">Reference proteome</keyword>
<dbReference type="Proteomes" id="UP000488936">
    <property type="component" value="Unassembled WGS sequence"/>
</dbReference>
<dbReference type="GO" id="GO:0005886">
    <property type="term" value="C:plasma membrane"/>
    <property type="evidence" value="ECO:0007669"/>
    <property type="project" value="UniProtKB-SubCell"/>
</dbReference>
<dbReference type="SUPFAM" id="SSF53756">
    <property type="entry name" value="UDP-Glycosyltransferase/glycogen phosphorylase"/>
    <property type="match status" value="1"/>
</dbReference>
<organism evidence="10 11">
    <name type="scientific">Myroides pelagicus</name>
    <dbReference type="NCBI Taxonomy" id="270914"/>
    <lineage>
        <taxon>Bacteria</taxon>
        <taxon>Pseudomonadati</taxon>
        <taxon>Bacteroidota</taxon>
        <taxon>Flavobacteriia</taxon>
        <taxon>Flavobacteriales</taxon>
        <taxon>Flavobacteriaceae</taxon>
        <taxon>Myroides</taxon>
    </lineage>
</organism>
<feature type="domain" description="3-deoxy-D-manno-octulosonic-acid transferase N-terminal" evidence="9">
    <location>
        <begin position="45"/>
        <end position="206"/>
    </location>
</feature>
<comment type="similarity">
    <text evidence="8">Belongs to the glycosyltransferase group 1 family.</text>
</comment>
<reference evidence="10 11" key="1">
    <citation type="journal article" date="2006" name="Int. J. Syst. Evol. Microbiol.">
        <title>Myroides pelagicus sp. nov., isolated from seawater in Thailand.</title>
        <authorList>
            <person name="Yoon J."/>
            <person name="Maneerat S."/>
            <person name="Kawai F."/>
            <person name="Yokota A."/>
        </authorList>
    </citation>
    <scope>NUCLEOTIDE SEQUENCE [LARGE SCALE GENOMIC DNA]</scope>
    <source>
        <strain evidence="10 11">SM1T</strain>
    </source>
</reference>
<keyword evidence="8" id="KW-0472">Membrane</keyword>
<evidence type="ECO:0000256" key="3">
    <source>
        <dbReference type="ARBA" id="ARBA00019077"/>
    </source>
</evidence>
<dbReference type="EC" id="2.4.99.12" evidence="2 8"/>
<dbReference type="Pfam" id="PF04413">
    <property type="entry name" value="Glycos_transf_N"/>
    <property type="match status" value="1"/>
</dbReference>
<dbReference type="UniPathway" id="UPA00958"/>
<comment type="caution">
    <text evidence="10">The sequence shown here is derived from an EMBL/GenBank/DDBJ whole genome shotgun (WGS) entry which is preliminary data.</text>
</comment>
<dbReference type="InterPro" id="IPR039901">
    <property type="entry name" value="Kdotransferase"/>
</dbReference>
<evidence type="ECO:0000256" key="7">
    <source>
        <dbReference type="PIRSR" id="PIRSR639901-1"/>
    </source>
</evidence>
<dbReference type="PANTHER" id="PTHR42755:SF1">
    <property type="entry name" value="3-DEOXY-D-MANNO-OCTULOSONIC ACID TRANSFERASE, MITOCHONDRIAL-RELATED"/>
    <property type="match status" value="1"/>
</dbReference>
<dbReference type="OrthoDB" id="9789797at2"/>
<feature type="active site" description="Proton acceptor" evidence="7">
    <location>
        <position position="60"/>
    </location>
</feature>
<evidence type="ECO:0000256" key="4">
    <source>
        <dbReference type="ARBA" id="ARBA00022679"/>
    </source>
</evidence>
<dbReference type="Gene3D" id="3.40.50.2000">
    <property type="entry name" value="Glycogen Phosphorylase B"/>
    <property type="match status" value="1"/>
</dbReference>
<comment type="catalytic activity">
    <reaction evidence="6 8">
        <text>lipid IVA (E. coli) + CMP-3-deoxy-beta-D-manno-octulosonate = alpha-Kdo-(2-&gt;6)-lipid IVA (E. coli) + CMP + H(+)</text>
        <dbReference type="Rhea" id="RHEA:28066"/>
        <dbReference type="ChEBI" id="CHEBI:15378"/>
        <dbReference type="ChEBI" id="CHEBI:58603"/>
        <dbReference type="ChEBI" id="CHEBI:60364"/>
        <dbReference type="ChEBI" id="CHEBI:60377"/>
        <dbReference type="ChEBI" id="CHEBI:85987"/>
        <dbReference type="EC" id="2.4.99.12"/>
    </reaction>
</comment>
<keyword evidence="8" id="KW-1133">Transmembrane helix</keyword>
<keyword evidence="8" id="KW-0448">Lipopolysaccharide biosynthesis</keyword>
<evidence type="ECO:0000313" key="10">
    <source>
        <dbReference type="EMBL" id="MTH30856.1"/>
    </source>
</evidence>
<gene>
    <name evidence="10" type="ORF">GJV77_13295</name>
</gene>
<dbReference type="EMBL" id="WMJY01000044">
    <property type="protein sequence ID" value="MTH30856.1"/>
    <property type="molecule type" value="Genomic_DNA"/>
</dbReference>
<name>A0A7K1GPT0_9FLAO</name>
<dbReference type="GO" id="GO:0043842">
    <property type="term" value="F:Kdo transferase activity"/>
    <property type="evidence" value="ECO:0007669"/>
    <property type="project" value="UniProtKB-EC"/>
</dbReference>
<evidence type="ECO:0000256" key="1">
    <source>
        <dbReference type="ARBA" id="ARBA00004713"/>
    </source>
</evidence>
<keyword evidence="8" id="KW-0812">Transmembrane</keyword>
<dbReference type="AlphaFoldDB" id="A0A7K1GPT0"/>
<evidence type="ECO:0000259" key="9">
    <source>
        <dbReference type="Pfam" id="PF04413"/>
    </source>
</evidence>
<evidence type="ECO:0000313" key="11">
    <source>
        <dbReference type="Proteomes" id="UP000488936"/>
    </source>
</evidence>
<sequence>MFYLYNILTYIAIFFVRLIALFNQKMKLFVNGRKNTFNKLNQQLSPSDKMIWIHVASLGEYEQGLPLMEALRIKYPNYKLLLTFFSPSGYEVKKNNTIADVTVYLPMDTISNVRQFLKIVEPEMVFFIKYEYWPNYLNALKKENIPTYLVSGIMRKDQVFFKWYGGFYKKALQAFTHFFVQNEETLNLLNSLKYTNVTIVGDTRFDRVSQILEQDNKLTFLDAFTENKSVKTIVIGSSWPEDEKLICHYINSNTNPNIKFIFAPHNIKQEQIDQLTLNIQKPVIKHTEYVGQDLTQYNVYIIDAYSLLTKAYSYATIAYIGGGFGAGIHNILEAATFSIPIVIGPKYRKFQEAKDLIKLGGCLVVNNQEEVNKLFDSLLTNDIKRKAIGEIAGHFILKNKNATQKVIQYL</sequence>
<accession>A0A7K1GPT0</accession>
<evidence type="ECO:0000256" key="2">
    <source>
        <dbReference type="ARBA" id="ARBA00012621"/>
    </source>
</evidence>
<evidence type="ECO:0000256" key="8">
    <source>
        <dbReference type="RuleBase" id="RU365103"/>
    </source>
</evidence>
<dbReference type="PANTHER" id="PTHR42755">
    <property type="entry name" value="3-DEOXY-MANNO-OCTULOSONATE CYTIDYLYLTRANSFERASE"/>
    <property type="match status" value="1"/>
</dbReference>
<evidence type="ECO:0000256" key="6">
    <source>
        <dbReference type="ARBA" id="ARBA00049183"/>
    </source>
</evidence>
<comment type="subcellular location">
    <subcellularLocation>
        <location evidence="8">Cell membrane</location>
    </subcellularLocation>
</comment>
<proteinExistence type="inferred from homology"/>
<dbReference type="Gene3D" id="3.40.50.11720">
    <property type="entry name" value="3-Deoxy-D-manno-octulosonic-acid transferase, N-terminal domain"/>
    <property type="match status" value="1"/>
</dbReference>
<dbReference type="GO" id="GO:0009244">
    <property type="term" value="P:lipopolysaccharide core region biosynthetic process"/>
    <property type="evidence" value="ECO:0007669"/>
    <property type="project" value="UniProtKB-UniRule"/>
</dbReference>
<comment type="function">
    <text evidence="8">Involved in lipopolysaccharide (LPS) biosynthesis. Catalyzes the transfer of 3-deoxy-D-manno-octulosonate (Kdo) residue(s) from CMP-Kdo to lipid IV(A), the tetraacyldisaccharide-1,4'-bisphosphate precursor of lipid A.</text>
</comment>
<protein>
    <recommendedName>
        <fullName evidence="3 8">3-deoxy-D-manno-octulosonic acid transferase</fullName>
        <shortName evidence="8">Kdo transferase</shortName>
        <ecNumber evidence="2 8">2.4.99.12</ecNumber>
    </recommendedName>
    <alternativeName>
        <fullName evidence="5 8">Lipid IV(A) 3-deoxy-D-manno-octulosonic acid transferase</fullName>
    </alternativeName>
</protein>
<feature type="transmembrane region" description="Helical" evidence="8">
    <location>
        <begin position="6"/>
        <end position="23"/>
    </location>
</feature>